<dbReference type="EMBL" id="DVLX01000103">
    <property type="protein sequence ID" value="HIU00328.1"/>
    <property type="molecule type" value="Genomic_DNA"/>
</dbReference>
<dbReference type="PANTHER" id="PTHR30616">
    <property type="entry name" value="UNCHARACTERIZED PROTEIN YFIH"/>
    <property type="match status" value="1"/>
</dbReference>
<reference evidence="12" key="2">
    <citation type="journal article" date="2021" name="PeerJ">
        <title>Extensive microbial diversity within the chicken gut microbiome revealed by metagenomics and culture.</title>
        <authorList>
            <person name="Gilroy R."/>
            <person name="Ravi A."/>
            <person name="Getino M."/>
            <person name="Pursley I."/>
            <person name="Horton D.L."/>
            <person name="Alikhan N.F."/>
            <person name="Baker D."/>
            <person name="Gharbi K."/>
            <person name="Hall N."/>
            <person name="Watson M."/>
            <person name="Adriaenssens E.M."/>
            <person name="Foster-Nyarko E."/>
            <person name="Jarju S."/>
            <person name="Secka A."/>
            <person name="Antonio M."/>
            <person name="Oren A."/>
            <person name="Chaudhuri R.R."/>
            <person name="La Ragione R."/>
            <person name="Hildebrand F."/>
            <person name="Pallen M.J."/>
        </authorList>
    </citation>
    <scope>NUCLEOTIDE SEQUENCE</scope>
    <source>
        <strain evidence="12">CHK176-22527</strain>
    </source>
</reference>
<comment type="similarity">
    <text evidence="3 11">Belongs to the purine nucleoside phosphorylase YfiH/LACC1 family.</text>
</comment>
<evidence type="ECO:0000256" key="9">
    <source>
        <dbReference type="ARBA" id="ARBA00048968"/>
    </source>
</evidence>
<proteinExistence type="inferred from homology"/>
<dbReference type="GO" id="GO:0016787">
    <property type="term" value="F:hydrolase activity"/>
    <property type="evidence" value="ECO:0007669"/>
    <property type="project" value="UniProtKB-KW"/>
</dbReference>
<dbReference type="InterPro" id="IPR003730">
    <property type="entry name" value="Cu_polyphenol_OxRdtase"/>
</dbReference>
<evidence type="ECO:0000256" key="5">
    <source>
        <dbReference type="ARBA" id="ARBA00022723"/>
    </source>
</evidence>
<keyword evidence="5" id="KW-0479">Metal-binding</keyword>
<organism evidence="12 13">
    <name type="scientific">Candidatus Allocopromorpha excrementavium</name>
    <dbReference type="NCBI Taxonomy" id="2840741"/>
    <lineage>
        <taxon>Bacteria</taxon>
        <taxon>Bacillati</taxon>
        <taxon>Bacillota</taxon>
        <taxon>Clostridia</taxon>
        <taxon>Eubacteriales</taxon>
        <taxon>Eubacteriaceae</taxon>
        <taxon>Eubacteriaceae incertae sedis</taxon>
        <taxon>Candidatus Allocopromorpha</taxon>
    </lineage>
</organism>
<keyword evidence="7" id="KW-0862">Zinc</keyword>
<dbReference type="GO" id="GO:0017061">
    <property type="term" value="F:S-methyl-5-thioadenosine phosphorylase activity"/>
    <property type="evidence" value="ECO:0007669"/>
    <property type="project" value="UniProtKB-EC"/>
</dbReference>
<dbReference type="Pfam" id="PF02578">
    <property type="entry name" value="Cu-oxidase_4"/>
    <property type="match status" value="1"/>
</dbReference>
<evidence type="ECO:0000256" key="8">
    <source>
        <dbReference type="ARBA" id="ARBA00047989"/>
    </source>
</evidence>
<dbReference type="NCBIfam" id="TIGR00726">
    <property type="entry name" value="peptidoglycan editing factor PgeF"/>
    <property type="match status" value="1"/>
</dbReference>
<protein>
    <recommendedName>
        <fullName evidence="11">Purine nucleoside phosphorylase</fullName>
    </recommendedName>
</protein>
<comment type="catalytic activity">
    <reaction evidence="9">
        <text>adenosine + phosphate = alpha-D-ribose 1-phosphate + adenine</text>
        <dbReference type="Rhea" id="RHEA:27642"/>
        <dbReference type="ChEBI" id="CHEBI:16335"/>
        <dbReference type="ChEBI" id="CHEBI:16708"/>
        <dbReference type="ChEBI" id="CHEBI:43474"/>
        <dbReference type="ChEBI" id="CHEBI:57720"/>
        <dbReference type="EC" id="2.4.2.1"/>
    </reaction>
    <physiologicalReaction direction="left-to-right" evidence="9">
        <dbReference type="Rhea" id="RHEA:27643"/>
    </physiologicalReaction>
</comment>
<accession>A0A9D1HG63</accession>
<comment type="caution">
    <text evidence="12">The sequence shown here is derived from an EMBL/GenBank/DDBJ whole genome shotgun (WGS) entry which is preliminary data.</text>
</comment>
<dbReference type="CDD" id="cd16833">
    <property type="entry name" value="YfiH"/>
    <property type="match status" value="1"/>
</dbReference>
<evidence type="ECO:0000256" key="10">
    <source>
        <dbReference type="ARBA" id="ARBA00049893"/>
    </source>
</evidence>
<comment type="catalytic activity">
    <reaction evidence="8">
        <text>adenosine + H2O + H(+) = inosine + NH4(+)</text>
        <dbReference type="Rhea" id="RHEA:24408"/>
        <dbReference type="ChEBI" id="CHEBI:15377"/>
        <dbReference type="ChEBI" id="CHEBI:15378"/>
        <dbReference type="ChEBI" id="CHEBI:16335"/>
        <dbReference type="ChEBI" id="CHEBI:17596"/>
        <dbReference type="ChEBI" id="CHEBI:28938"/>
        <dbReference type="EC" id="3.5.4.4"/>
    </reaction>
    <physiologicalReaction direction="left-to-right" evidence="8">
        <dbReference type="Rhea" id="RHEA:24409"/>
    </physiologicalReaction>
</comment>
<evidence type="ECO:0000256" key="7">
    <source>
        <dbReference type="ARBA" id="ARBA00022833"/>
    </source>
</evidence>
<evidence type="ECO:0000256" key="11">
    <source>
        <dbReference type="RuleBase" id="RU361274"/>
    </source>
</evidence>
<gene>
    <name evidence="12" type="primary">pgeF</name>
    <name evidence="12" type="ORF">IAD12_08845</name>
</gene>
<dbReference type="PANTHER" id="PTHR30616:SF2">
    <property type="entry name" value="PURINE NUCLEOSIDE PHOSPHORYLASE LACC1"/>
    <property type="match status" value="1"/>
</dbReference>
<evidence type="ECO:0000256" key="1">
    <source>
        <dbReference type="ARBA" id="ARBA00000553"/>
    </source>
</evidence>
<evidence type="ECO:0000256" key="4">
    <source>
        <dbReference type="ARBA" id="ARBA00022679"/>
    </source>
</evidence>
<sequence length="264" mass="29559">MSRVTDGSHIEVFENFTEITAFFSLKENASKGYPYFNEKLFEKLGISEAVVVQPKQVHENRVAVIDCDMRKEAAAEGKYGFIRPADTDAVVTDEAGVLLTTVHADCLPVYFYDRENKAAGLAHAGWRGTVKSIAVKTLEKMADVYGSRTENVYVYIGPGISKCCFETGAEVYEIFSSEFDFAGEYAKKREKTGESGEIKYYIDLKGINKRLLEDAGVPESNIETSALCTCCDEEKFCSYRREGGTIMRMGAGIFIKYKEDCRDR</sequence>
<dbReference type="Gene3D" id="3.60.140.10">
    <property type="entry name" value="CNF1/YfiH-like putative cysteine hydrolases"/>
    <property type="match status" value="1"/>
</dbReference>
<dbReference type="InterPro" id="IPR038371">
    <property type="entry name" value="Cu_polyphenol_OxRdtase_sf"/>
</dbReference>
<evidence type="ECO:0000313" key="12">
    <source>
        <dbReference type="EMBL" id="HIU00328.1"/>
    </source>
</evidence>
<evidence type="ECO:0000256" key="3">
    <source>
        <dbReference type="ARBA" id="ARBA00007353"/>
    </source>
</evidence>
<evidence type="ECO:0000256" key="2">
    <source>
        <dbReference type="ARBA" id="ARBA00003215"/>
    </source>
</evidence>
<dbReference type="GO" id="GO:0005507">
    <property type="term" value="F:copper ion binding"/>
    <property type="evidence" value="ECO:0007669"/>
    <property type="project" value="TreeGrafter"/>
</dbReference>
<dbReference type="Proteomes" id="UP000824159">
    <property type="component" value="Unassembled WGS sequence"/>
</dbReference>
<name>A0A9D1HG63_9FIRM</name>
<dbReference type="AlphaFoldDB" id="A0A9D1HG63"/>
<comment type="function">
    <text evidence="2">Purine nucleoside enzyme that catalyzes the phosphorolysis of adenosine and inosine nucleosides, yielding D-ribose 1-phosphate and the respective free bases, adenine and hypoxanthine. Also catalyzes the phosphorolysis of S-methyl-5'-thioadenosine into adenine and S-methyl-5-thio-alpha-D-ribose 1-phosphate. Also has adenosine deaminase activity.</text>
</comment>
<comment type="catalytic activity">
    <reaction evidence="1">
        <text>inosine + phosphate = alpha-D-ribose 1-phosphate + hypoxanthine</text>
        <dbReference type="Rhea" id="RHEA:27646"/>
        <dbReference type="ChEBI" id="CHEBI:17368"/>
        <dbReference type="ChEBI" id="CHEBI:17596"/>
        <dbReference type="ChEBI" id="CHEBI:43474"/>
        <dbReference type="ChEBI" id="CHEBI:57720"/>
        <dbReference type="EC" id="2.4.2.1"/>
    </reaction>
    <physiologicalReaction direction="left-to-right" evidence="1">
        <dbReference type="Rhea" id="RHEA:27647"/>
    </physiologicalReaction>
</comment>
<keyword evidence="6" id="KW-0378">Hydrolase</keyword>
<dbReference type="InterPro" id="IPR011324">
    <property type="entry name" value="Cytotoxic_necrot_fac-like_cat"/>
</dbReference>
<reference evidence="12" key="1">
    <citation type="submission" date="2020-10" db="EMBL/GenBank/DDBJ databases">
        <authorList>
            <person name="Gilroy R."/>
        </authorList>
    </citation>
    <scope>NUCLEOTIDE SEQUENCE</scope>
    <source>
        <strain evidence="12">CHK176-22527</strain>
    </source>
</reference>
<comment type="catalytic activity">
    <reaction evidence="10">
        <text>S-methyl-5'-thioadenosine + phosphate = 5-(methylsulfanyl)-alpha-D-ribose 1-phosphate + adenine</text>
        <dbReference type="Rhea" id="RHEA:11852"/>
        <dbReference type="ChEBI" id="CHEBI:16708"/>
        <dbReference type="ChEBI" id="CHEBI:17509"/>
        <dbReference type="ChEBI" id="CHEBI:43474"/>
        <dbReference type="ChEBI" id="CHEBI:58533"/>
        <dbReference type="EC" id="2.4.2.28"/>
    </reaction>
    <physiologicalReaction direction="left-to-right" evidence="10">
        <dbReference type="Rhea" id="RHEA:11853"/>
    </physiologicalReaction>
</comment>
<keyword evidence="4" id="KW-0808">Transferase</keyword>
<evidence type="ECO:0000313" key="13">
    <source>
        <dbReference type="Proteomes" id="UP000824159"/>
    </source>
</evidence>
<dbReference type="SUPFAM" id="SSF64438">
    <property type="entry name" value="CNF1/YfiH-like putative cysteine hydrolases"/>
    <property type="match status" value="1"/>
</dbReference>
<evidence type="ECO:0000256" key="6">
    <source>
        <dbReference type="ARBA" id="ARBA00022801"/>
    </source>
</evidence>